<name>A0A1G2PKJ5_9BACT</name>
<reference evidence="2 3" key="1">
    <citation type="journal article" date="2016" name="Nat. Commun.">
        <title>Thousands of microbial genomes shed light on interconnected biogeochemical processes in an aquifer system.</title>
        <authorList>
            <person name="Anantharaman K."/>
            <person name="Brown C.T."/>
            <person name="Hug L.A."/>
            <person name="Sharon I."/>
            <person name="Castelle C.J."/>
            <person name="Probst A.J."/>
            <person name="Thomas B.C."/>
            <person name="Singh A."/>
            <person name="Wilkins M.J."/>
            <person name="Karaoz U."/>
            <person name="Brodie E.L."/>
            <person name="Williams K.H."/>
            <person name="Hubbard S.S."/>
            <person name="Banfield J.F."/>
        </authorList>
    </citation>
    <scope>NUCLEOTIDE SEQUENCE [LARGE SCALE GENOMIC DNA]</scope>
</reference>
<feature type="compositionally biased region" description="Gly residues" evidence="1">
    <location>
        <begin position="167"/>
        <end position="184"/>
    </location>
</feature>
<accession>A0A1G2PKJ5</accession>
<organism evidence="2 3">
    <name type="scientific">Candidatus Terrybacteria bacterium RIFCSPHIGHO2_01_FULL_48_17</name>
    <dbReference type="NCBI Taxonomy" id="1802362"/>
    <lineage>
        <taxon>Bacteria</taxon>
        <taxon>Candidatus Terryibacteriota</taxon>
    </lineage>
</organism>
<evidence type="ECO:0000256" key="1">
    <source>
        <dbReference type="SAM" id="MobiDB-lite"/>
    </source>
</evidence>
<dbReference type="EMBL" id="MHSS01000002">
    <property type="protein sequence ID" value="OHA48838.1"/>
    <property type="molecule type" value="Genomic_DNA"/>
</dbReference>
<dbReference type="STRING" id="1802362.A2806_04035"/>
<comment type="caution">
    <text evidence="2">The sequence shown here is derived from an EMBL/GenBank/DDBJ whole genome shotgun (WGS) entry which is preliminary data.</text>
</comment>
<sequence>MLVLFLLTIVTVAVFAASTLVSRTSELVLQGDRSFLATQAAPEAYKKLEQQPWQFTFEQLVPEDERLLRRALAEGDPVLLQTLLVSSDPEIASYAALVLGRIFIDAAVSQQNPEFVQTALALFMQAARLNEENEDAKYNLELLFVLLQANPQFPNPGNDSGDEGDTGANGGDKGAGRGPLGGGY</sequence>
<proteinExistence type="predicted"/>
<dbReference type="Proteomes" id="UP000177629">
    <property type="component" value="Unassembled WGS sequence"/>
</dbReference>
<protein>
    <submittedName>
        <fullName evidence="2">Uncharacterized protein</fullName>
    </submittedName>
</protein>
<evidence type="ECO:0000313" key="3">
    <source>
        <dbReference type="Proteomes" id="UP000177629"/>
    </source>
</evidence>
<feature type="region of interest" description="Disordered" evidence="1">
    <location>
        <begin position="153"/>
        <end position="184"/>
    </location>
</feature>
<gene>
    <name evidence="2" type="ORF">A2806_04035</name>
</gene>
<dbReference type="AlphaFoldDB" id="A0A1G2PKJ5"/>
<evidence type="ECO:0000313" key="2">
    <source>
        <dbReference type="EMBL" id="OHA48838.1"/>
    </source>
</evidence>